<protein>
    <submittedName>
        <fullName evidence="3">Uncharacterized protein</fullName>
    </submittedName>
</protein>
<feature type="region of interest" description="Disordered" evidence="1">
    <location>
        <begin position="74"/>
        <end position="98"/>
    </location>
</feature>
<keyword evidence="2" id="KW-0472">Membrane</keyword>
<reference evidence="3" key="1">
    <citation type="submission" date="2022-08" db="EMBL/GenBank/DDBJ databases">
        <authorList>
            <person name="Deng Y."/>
            <person name="Han X.-F."/>
            <person name="Zhang Y.-Q."/>
        </authorList>
    </citation>
    <scope>NUCLEOTIDE SEQUENCE</scope>
    <source>
        <strain evidence="3">CPCC 203386</strain>
    </source>
</reference>
<keyword evidence="2" id="KW-1133">Transmembrane helix</keyword>
<proteinExistence type="predicted"/>
<gene>
    <name evidence="3" type="ORF">N1032_08555</name>
</gene>
<sequence>MSDRPRFDETRSAAMRAALVATVEESPRRDRRRQVRVAVAAVLAALGLGLGGTAVAFAVTGVSLFGDDRVTAAAPPTSASPTPTPTPAATDAPPTAAPHPLVLTDEPITPHDLLTQPSPSPVWSVQLPAAGDMCEYQQVIDVADGYALVQTGPTQPPEDSNYSCDLDASRYSLTLLDTSTGVPVWSRDWSWAFTYGDQTKATLLGTSDRVLVWDSLGGPGPKEVLDLATGGTLSSVTVPDGFTVRDLNAVPGESGDVTFVAQRLDAAGAPTTSWAVERADPRDLASPRWSVPFDGQWAITPPITNASSILQVTHWYDGQPSVLDVYDADSGAVMAAATTDRSYTYYDGFTLRFSDRIDYERSRTVAGIDDAGNEVWSRSLDAGFAVAPVGLIPRQPGSDVPRVSEVLLIGPGTQLELVDGVTGESRWTADGAGCTKGSGLNGPALATYDFSLATDGVIVQSGEQGGVCGFDHATGAPVDVSARPSDFGGAQGELAQYKLDGAMGTGGLYTSKGQGVPPTPMPQSGTGTALDAVTGASLWSIPAYYDERWVFAGGYLVGFSQGRVFGIG</sequence>
<keyword evidence="2" id="KW-0812">Transmembrane</keyword>
<evidence type="ECO:0000313" key="3">
    <source>
        <dbReference type="EMBL" id="MCS5733788.1"/>
    </source>
</evidence>
<dbReference type="SUPFAM" id="SSF50998">
    <property type="entry name" value="Quinoprotein alcohol dehydrogenase-like"/>
    <property type="match status" value="1"/>
</dbReference>
<dbReference type="EMBL" id="JANLCJ010000002">
    <property type="protein sequence ID" value="MCS5733788.1"/>
    <property type="molecule type" value="Genomic_DNA"/>
</dbReference>
<name>A0ABT2H1G7_9MICO</name>
<accession>A0ABT2H1G7</accession>
<dbReference type="Proteomes" id="UP001165586">
    <property type="component" value="Unassembled WGS sequence"/>
</dbReference>
<dbReference type="RefSeq" id="WP_259538607.1">
    <property type="nucleotide sequence ID" value="NZ_JANLCJ010000002.1"/>
</dbReference>
<feature type="transmembrane region" description="Helical" evidence="2">
    <location>
        <begin position="37"/>
        <end position="59"/>
    </location>
</feature>
<keyword evidence="4" id="KW-1185">Reference proteome</keyword>
<organism evidence="3 4">
    <name type="scientific">Herbiconiux daphne</name>
    <dbReference type="NCBI Taxonomy" id="2970914"/>
    <lineage>
        <taxon>Bacteria</taxon>
        <taxon>Bacillati</taxon>
        <taxon>Actinomycetota</taxon>
        <taxon>Actinomycetes</taxon>
        <taxon>Micrococcales</taxon>
        <taxon>Microbacteriaceae</taxon>
        <taxon>Herbiconiux</taxon>
    </lineage>
</organism>
<feature type="compositionally biased region" description="Low complexity" evidence="1">
    <location>
        <begin position="74"/>
        <end position="94"/>
    </location>
</feature>
<dbReference type="InterPro" id="IPR011047">
    <property type="entry name" value="Quinoprotein_ADH-like_sf"/>
</dbReference>
<evidence type="ECO:0000313" key="4">
    <source>
        <dbReference type="Proteomes" id="UP001165586"/>
    </source>
</evidence>
<evidence type="ECO:0000256" key="2">
    <source>
        <dbReference type="SAM" id="Phobius"/>
    </source>
</evidence>
<comment type="caution">
    <text evidence="3">The sequence shown here is derived from an EMBL/GenBank/DDBJ whole genome shotgun (WGS) entry which is preliminary data.</text>
</comment>
<evidence type="ECO:0000256" key="1">
    <source>
        <dbReference type="SAM" id="MobiDB-lite"/>
    </source>
</evidence>